<evidence type="ECO:0000313" key="1">
    <source>
        <dbReference type="EMBL" id="URL57014.1"/>
    </source>
</evidence>
<dbReference type="EMBL" id="CP063231">
    <property type="protein sequence ID" value="URL57014.1"/>
    <property type="molecule type" value="Genomic_DNA"/>
</dbReference>
<dbReference type="RefSeq" id="WP_250337976.1">
    <property type="nucleotide sequence ID" value="NZ_CP063231.1"/>
</dbReference>
<gene>
    <name evidence="1" type="ORF">IM816_10090</name>
</gene>
<proteinExistence type="predicted"/>
<organism evidence="1 2">
    <name type="scientific">Luteibacter flocculans</name>
    <dbReference type="NCBI Taxonomy" id="2780091"/>
    <lineage>
        <taxon>Bacteria</taxon>
        <taxon>Pseudomonadati</taxon>
        <taxon>Pseudomonadota</taxon>
        <taxon>Gammaproteobacteria</taxon>
        <taxon>Lysobacterales</taxon>
        <taxon>Rhodanobacteraceae</taxon>
        <taxon>Luteibacter</taxon>
    </lineage>
</organism>
<sequence length="74" mass="8256">MNQPNSVLPSFHDGFLDGFLARGDEVRVFVRADQGAPFTLILMGVKRFNVERFAEGNIILECGMSKNPEVPMDI</sequence>
<accession>A0ABY4SWD0</accession>
<dbReference type="Proteomes" id="UP001056681">
    <property type="component" value="Chromosome"/>
</dbReference>
<name>A0ABY4SWD0_9GAMM</name>
<reference evidence="1" key="1">
    <citation type="submission" date="2020-10" db="EMBL/GenBank/DDBJ databases">
        <title>Whole-genome sequence of Luteibacter sp. EIF3.</title>
        <authorList>
            <person name="Friedrich I."/>
            <person name="Hertel R."/>
            <person name="Daniel R."/>
        </authorList>
    </citation>
    <scope>NUCLEOTIDE SEQUENCE</scope>
    <source>
        <strain evidence="1">EIF3</strain>
    </source>
</reference>
<keyword evidence="2" id="KW-1185">Reference proteome</keyword>
<protein>
    <submittedName>
        <fullName evidence="1">Uncharacterized protein</fullName>
    </submittedName>
</protein>
<evidence type="ECO:0000313" key="2">
    <source>
        <dbReference type="Proteomes" id="UP001056681"/>
    </source>
</evidence>